<evidence type="ECO:0000313" key="5">
    <source>
        <dbReference type="EMBL" id="RKR03541.1"/>
    </source>
</evidence>
<dbReference type="SUPFAM" id="SSF53590">
    <property type="entry name" value="Nucleoside hydrolase"/>
    <property type="match status" value="1"/>
</dbReference>
<protein>
    <submittedName>
        <fullName evidence="5">Uncharacterized protein DUF1593</fullName>
    </submittedName>
</protein>
<evidence type="ECO:0000259" key="4">
    <source>
        <dbReference type="Pfam" id="PF21027"/>
    </source>
</evidence>
<dbReference type="OrthoDB" id="9758386at2"/>
<dbReference type="Pfam" id="PF07632">
    <property type="entry name" value="Sde182_NH-like"/>
    <property type="match status" value="1"/>
</dbReference>
<evidence type="ECO:0000256" key="2">
    <source>
        <dbReference type="SAM" id="SignalP"/>
    </source>
</evidence>
<feature type="region of interest" description="Disordered" evidence="1">
    <location>
        <begin position="340"/>
        <end position="363"/>
    </location>
</feature>
<dbReference type="GO" id="GO:0016799">
    <property type="term" value="F:hydrolase activity, hydrolyzing N-glycosyl compounds"/>
    <property type="evidence" value="ECO:0007669"/>
    <property type="project" value="InterPro"/>
</dbReference>
<dbReference type="InterPro" id="IPR036452">
    <property type="entry name" value="Ribo_hydro-like"/>
</dbReference>
<evidence type="ECO:0000259" key="3">
    <source>
        <dbReference type="Pfam" id="PF07632"/>
    </source>
</evidence>
<keyword evidence="6" id="KW-1185">Reference proteome</keyword>
<evidence type="ECO:0000313" key="6">
    <source>
        <dbReference type="Proteomes" id="UP000281975"/>
    </source>
</evidence>
<comment type="caution">
    <text evidence="5">The sequence shown here is derived from an EMBL/GenBank/DDBJ whole genome shotgun (WGS) entry which is preliminary data.</text>
</comment>
<feature type="domain" description="Cellulose-binding Sde182 nucleoside hydrolase-like" evidence="3">
    <location>
        <begin position="60"/>
        <end position="327"/>
    </location>
</feature>
<accession>A0A420WWQ5</accession>
<proteinExistence type="predicted"/>
<dbReference type="RefSeq" id="WP_121173004.1">
    <property type="nucleotide sequence ID" value="NZ_RBIN01000005.1"/>
</dbReference>
<name>A0A420WWQ5_9GAMM</name>
<dbReference type="EMBL" id="RBIN01000005">
    <property type="protein sequence ID" value="RKR03541.1"/>
    <property type="molecule type" value="Genomic_DNA"/>
</dbReference>
<feature type="chain" id="PRO_5019517595" evidence="2">
    <location>
        <begin position="30"/>
        <end position="527"/>
    </location>
</feature>
<dbReference type="Proteomes" id="UP000281975">
    <property type="component" value="Unassembled WGS sequence"/>
</dbReference>
<evidence type="ECO:0000256" key="1">
    <source>
        <dbReference type="SAM" id="MobiDB-lite"/>
    </source>
</evidence>
<feature type="signal peptide" evidence="2">
    <location>
        <begin position="1"/>
        <end position="29"/>
    </location>
</feature>
<dbReference type="Gene3D" id="2.60.40.10">
    <property type="entry name" value="Immunoglobulins"/>
    <property type="match status" value="1"/>
</dbReference>
<keyword evidence="2" id="KW-0732">Signal</keyword>
<dbReference type="InterPro" id="IPR013783">
    <property type="entry name" value="Ig-like_fold"/>
</dbReference>
<organism evidence="5 6">
    <name type="scientific">Kushneria sinocarnis</name>
    <dbReference type="NCBI Taxonomy" id="595502"/>
    <lineage>
        <taxon>Bacteria</taxon>
        <taxon>Pseudomonadati</taxon>
        <taxon>Pseudomonadota</taxon>
        <taxon>Gammaproteobacteria</taxon>
        <taxon>Oceanospirillales</taxon>
        <taxon>Halomonadaceae</taxon>
        <taxon>Kushneria</taxon>
    </lineage>
</organism>
<sequence length="527" mass="58147">MERKKQPIRSRTASSLVIGLSLSSVLVTAQADNHPPVPRKHATAEAISTGPVDAYQKRPRLFVLSDIGNEPDDQMSLTRLLLYSNEIRIEGLVATTSTWQPDKIRPDIMRQVVQHYGEVHANLSKHDSRFPDESHLKSLIAPGQDGYGLENVGSGKSSQGARALIRAIESKDAQPLHIALWGGANTLAQALWQLQETHSKGEMDRLIAGLRVYSISDQDDAGPWIRQRFPELSYIVDPSAANAESYAQATWTGISGDRYDRNAPGADFHTVTNEWLEKHIRSKGPLGRAYPRYKFIMEGDTPSFLNLVRNGLDSEMSPGWGGWGGRYIRRQPLSESRPIWTSGGDFYPGRPNGADTVTGEDGKSYTSNQATIWRWRNAYQNDFAARMDWTVSDYAHANHEPQAIVNGDTTQKPIRIKAKAGETVHLDASMSKDPDNDNLDYHWFVYPEAGSADSDTAPKELISGYGSAEGPSVPPIARVMNGEADAADIKANRSGTTHIILAITDEGSPRLTSYRRIILKVSDSEAT</sequence>
<dbReference type="Pfam" id="PF21027">
    <property type="entry name" value="Sde0182_C"/>
    <property type="match status" value="1"/>
</dbReference>
<dbReference type="AlphaFoldDB" id="A0A420WWQ5"/>
<reference evidence="5 6" key="1">
    <citation type="submission" date="2018-10" db="EMBL/GenBank/DDBJ databases">
        <title>Genomic Encyclopedia of Type Strains, Phase IV (KMG-IV): sequencing the most valuable type-strain genomes for metagenomic binning, comparative biology and taxonomic classification.</title>
        <authorList>
            <person name="Goeker M."/>
        </authorList>
    </citation>
    <scope>NUCLEOTIDE SEQUENCE [LARGE SCALE GENOMIC DNA]</scope>
    <source>
        <strain evidence="5 6">DSM 23229</strain>
    </source>
</reference>
<dbReference type="Gene3D" id="3.90.245.10">
    <property type="entry name" value="Ribonucleoside hydrolase-like"/>
    <property type="match status" value="1"/>
</dbReference>
<dbReference type="InterPro" id="IPR048527">
    <property type="entry name" value="Sde182_C"/>
</dbReference>
<gene>
    <name evidence="5" type="ORF">C7446_2066</name>
</gene>
<feature type="domain" description="Cellulose-binding Sde182 C-terminal" evidence="4">
    <location>
        <begin position="423"/>
        <end position="521"/>
    </location>
</feature>
<dbReference type="InterPro" id="IPR011483">
    <property type="entry name" value="Sde182_NH-like"/>
</dbReference>